<dbReference type="GO" id="GO:0005730">
    <property type="term" value="C:nucleolus"/>
    <property type="evidence" value="ECO:0007669"/>
    <property type="project" value="TreeGrafter"/>
</dbReference>
<proteinExistence type="inferred from homology"/>
<gene>
    <name evidence="10" type="ORF">CIB84_000685</name>
</gene>
<keyword evidence="11" id="KW-1185">Reference proteome</keyword>
<feature type="binding site" evidence="7">
    <location>
        <position position="31"/>
    </location>
    <ligand>
        <name>S-adenosyl-L-methionine</name>
        <dbReference type="ChEBI" id="CHEBI:59789"/>
    </ligand>
</feature>
<feature type="domain" description="Ribosomal RNA adenine methylase transferase N-terminal" evidence="9">
    <location>
        <begin position="38"/>
        <end position="159"/>
    </location>
</feature>
<keyword evidence="1 7" id="KW-0489">Methyltransferase</keyword>
<dbReference type="EC" id="2.1.1.-" evidence="8"/>
<feature type="binding site" evidence="7">
    <location>
        <position position="107"/>
    </location>
    <ligand>
        <name>S-adenosyl-L-methionine</name>
        <dbReference type="ChEBI" id="CHEBI:59789"/>
    </ligand>
</feature>
<dbReference type="InterPro" id="IPR029063">
    <property type="entry name" value="SAM-dependent_MTases_sf"/>
</dbReference>
<dbReference type="GO" id="GO:0003723">
    <property type="term" value="F:RNA binding"/>
    <property type="evidence" value="ECO:0007669"/>
    <property type="project" value="UniProtKB-UniRule"/>
</dbReference>
<name>A0A2P4TGS3_BAMTH</name>
<comment type="subunit">
    <text evidence="5">Part of the small subunit (SSU) processome, composed of more than 70 proteins and the RNA chaperone small nucleolar RNA (snoRNA) U3.</text>
</comment>
<dbReference type="Pfam" id="PF00398">
    <property type="entry name" value="RrnaAD"/>
    <property type="match status" value="1"/>
</dbReference>
<dbReference type="PROSITE" id="PS01131">
    <property type="entry name" value="RRNA_A_DIMETH"/>
    <property type="match status" value="1"/>
</dbReference>
<keyword evidence="4 7" id="KW-0694">RNA-binding</keyword>
<comment type="caution">
    <text evidence="10">The sequence shown here is derived from an EMBL/GenBank/DDBJ whole genome shotgun (WGS) entry which is preliminary data.</text>
</comment>
<dbReference type="SUPFAM" id="SSF53335">
    <property type="entry name" value="S-adenosyl-L-methionine-dependent methyltransferases"/>
    <property type="match status" value="1"/>
</dbReference>
<dbReference type="InterPro" id="IPR020596">
    <property type="entry name" value="rRNA_Ade_Mease_Trfase_CS"/>
</dbReference>
<sequence length="162" mass="17998">MPKVKGGKRPRQQLQEGRANGILFNTGAGQHILKNPLVVNSIIEKAALRRTDVVLEVGPGTGNLTVKMLEKVKKVIACEIDPRLVGELQKRVQGTCLANKLEIKVGDVLKTDLPFFDACVANLPYQEIPENFKISEKIQTVLKDTGYSEKRARSMDIDDFIQ</sequence>
<dbReference type="CDD" id="cd02440">
    <property type="entry name" value="AdoMet_MTases"/>
    <property type="match status" value="1"/>
</dbReference>
<evidence type="ECO:0000256" key="3">
    <source>
        <dbReference type="ARBA" id="ARBA00022691"/>
    </source>
</evidence>
<dbReference type="PANTHER" id="PTHR11727">
    <property type="entry name" value="DIMETHYLADENOSINE TRANSFERASE"/>
    <property type="match status" value="1"/>
</dbReference>
<dbReference type="Gene3D" id="3.40.50.150">
    <property type="entry name" value="Vaccinia Virus protein VP39"/>
    <property type="match status" value="1"/>
</dbReference>
<dbReference type="InterPro" id="IPR001737">
    <property type="entry name" value="KsgA/Erm"/>
</dbReference>
<keyword evidence="2 7" id="KW-0808">Transferase</keyword>
<evidence type="ECO:0000256" key="1">
    <source>
        <dbReference type="ARBA" id="ARBA00022603"/>
    </source>
</evidence>
<evidence type="ECO:0000256" key="4">
    <source>
        <dbReference type="ARBA" id="ARBA00022884"/>
    </source>
</evidence>
<feature type="binding site" evidence="7">
    <location>
        <position position="58"/>
    </location>
    <ligand>
        <name>S-adenosyl-L-methionine</name>
        <dbReference type="ChEBI" id="CHEBI:59789"/>
    </ligand>
</feature>
<keyword evidence="3 7" id="KW-0949">S-adenosyl-L-methionine</keyword>
<evidence type="ECO:0000256" key="6">
    <source>
        <dbReference type="ARBA" id="ARBA00046134"/>
    </source>
</evidence>
<evidence type="ECO:0000313" key="10">
    <source>
        <dbReference type="EMBL" id="POI35562.1"/>
    </source>
</evidence>
<dbReference type="InterPro" id="IPR020598">
    <property type="entry name" value="rRNA_Ade_methylase_Trfase_N"/>
</dbReference>
<dbReference type="GO" id="GO:0000179">
    <property type="term" value="F:rRNA (adenine-N6,N6-)-dimethyltransferase activity"/>
    <property type="evidence" value="ECO:0007669"/>
    <property type="project" value="UniProtKB-UniRule"/>
</dbReference>
<evidence type="ECO:0000256" key="8">
    <source>
        <dbReference type="RuleBase" id="RU362106"/>
    </source>
</evidence>
<comment type="function">
    <text evidence="6">Specifically dimethylates two adjacent adenosines in the loop of a conserved hairpin near the 3'-end of 18S rRNA in the 40S particle. Involved in the pre-rRNA processing steps leading to small-subunit rRNA production independently of its RNA-modifying catalytic activity. Part of the small subunit (SSU) processome, first precursor of the small eukaryotic ribosomal subunit. During the assembly of the SSU processome in the nucleolus, many ribosome biogenesis factors, an RNA chaperone and ribosomal proteins associate with the nascent pre-rRNA and work in concert to generate RNA folding, modifications, rearrangements and cleavage as well as targeted degradation of pre-ribosomal RNA by the RNA exosome.</text>
</comment>
<feature type="binding site" evidence="7">
    <location>
        <position position="33"/>
    </location>
    <ligand>
        <name>S-adenosyl-L-methionine</name>
        <dbReference type="ChEBI" id="CHEBI:59789"/>
    </ligand>
</feature>
<evidence type="ECO:0000256" key="5">
    <source>
        <dbReference type="ARBA" id="ARBA00035020"/>
    </source>
</evidence>
<dbReference type="EMBL" id="PPHD01000368">
    <property type="protein sequence ID" value="POI35562.1"/>
    <property type="molecule type" value="Genomic_DNA"/>
</dbReference>
<dbReference type="AlphaFoldDB" id="A0A2P4TGS3"/>
<dbReference type="PANTHER" id="PTHR11727:SF7">
    <property type="entry name" value="DIMETHYLADENOSINE TRANSFERASE-RELATED"/>
    <property type="match status" value="1"/>
</dbReference>
<comment type="similarity">
    <text evidence="7 8">Belongs to the class I-like SAM-binding methyltransferase superfamily. rRNA adenine N(6)-methyltransferase family.</text>
</comment>
<organism evidence="10 11">
    <name type="scientific">Bambusicola thoracicus</name>
    <name type="common">Chinese bamboo-partridge</name>
    <name type="synonym">Perdix thoracica</name>
    <dbReference type="NCBI Taxonomy" id="9083"/>
    <lineage>
        <taxon>Eukaryota</taxon>
        <taxon>Metazoa</taxon>
        <taxon>Chordata</taxon>
        <taxon>Craniata</taxon>
        <taxon>Vertebrata</taxon>
        <taxon>Euteleostomi</taxon>
        <taxon>Archelosauria</taxon>
        <taxon>Archosauria</taxon>
        <taxon>Dinosauria</taxon>
        <taxon>Saurischia</taxon>
        <taxon>Theropoda</taxon>
        <taxon>Coelurosauria</taxon>
        <taxon>Aves</taxon>
        <taxon>Neognathae</taxon>
        <taxon>Galloanserae</taxon>
        <taxon>Galliformes</taxon>
        <taxon>Phasianidae</taxon>
        <taxon>Perdicinae</taxon>
        <taxon>Bambusicola</taxon>
    </lineage>
</organism>
<evidence type="ECO:0000256" key="2">
    <source>
        <dbReference type="ARBA" id="ARBA00022679"/>
    </source>
</evidence>
<protein>
    <recommendedName>
        <fullName evidence="8">rRNA adenine N(6)-methyltransferase</fullName>
        <ecNumber evidence="8">2.1.1.-</ecNumber>
    </recommendedName>
</protein>
<evidence type="ECO:0000256" key="7">
    <source>
        <dbReference type="PROSITE-ProRule" id="PRU01026"/>
    </source>
</evidence>
<dbReference type="SMART" id="SM00650">
    <property type="entry name" value="rADc"/>
    <property type="match status" value="1"/>
</dbReference>
<evidence type="ECO:0000313" key="11">
    <source>
        <dbReference type="Proteomes" id="UP000237246"/>
    </source>
</evidence>
<feature type="binding site" evidence="7">
    <location>
        <position position="79"/>
    </location>
    <ligand>
        <name>S-adenosyl-L-methionine</name>
        <dbReference type="ChEBI" id="CHEBI:59789"/>
    </ligand>
</feature>
<dbReference type="Proteomes" id="UP000237246">
    <property type="component" value="Unassembled WGS sequence"/>
</dbReference>
<feature type="binding site" evidence="7">
    <location>
        <position position="122"/>
    </location>
    <ligand>
        <name>S-adenosyl-L-methionine</name>
        <dbReference type="ChEBI" id="CHEBI:59789"/>
    </ligand>
</feature>
<evidence type="ECO:0000259" key="9">
    <source>
        <dbReference type="SMART" id="SM00650"/>
    </source>
</evidence>
<reference evidence="10 11" key="1">
    <citation type="submission" date="2018-01" db="EMBL/GenBank/DDBJ databases">
        <title>Comparison of the Chinese Bamboo Partridge and Red Junglefowl genome sequences highlights the importance of demography in genome evolution.</title>
        <authorList>
            <person name="Tiley G.P."/>
            <person name="Kimball R.T."/>
            <person name="Braun E.L."/>
            <person name="Burleigh J.G."/>
        </authorList>
    </citation>
    <scope>NUCLEOTIDE SEQUENCE [LARGE SCALE GENOMIC DNA]</scope>
    <source>
        <strain evidence="10">RTK389</strain>
        <tissue evidence="10">Blood</tissue>
    </source>
</reference>
<accession>A0A2P4TGS3</accession>
<keyword evidence="8" id="KW-0698">rRNA processing</keyword>
<dbReference type="OrthoDB" id="74991at2759"/>
<dbReference type="PROSITE" id="PS51689">
    <property type="entry name" value="SAM_RNA_A_N6_MT"/>
    <property type="match status" value="1"/>
</dbReference>